<sequence length="120" mass="13204">INPVVVENQIDLGLTMANGWVRIEEYLIDSKTGLVINPNLLDYKLLTFLDMPKNDDLRRIVVEKPCAWGPFGAKGFSETAMTALAPAIANAVYNAISVRIYDGSLTPDNILRAIEKANRG</sequence>
<proteinExistence type="predicted"/>
<dbReference type="SUPFAM" id="SSF56003">
    <property type="entry name" value="Molybdenum cofactor-binding domain"/>
    <property type="match status" value="1"/>
</dbReference>
<comment type="caution">
    <text evidence="2">The sequence shown here is derived from an EMBL/GenBank/DDBJ whole genome shotgun (WGS) entry which is preliminary data.</text>
</comment>
<accession>X1GPQ2</accession>
<evidence type="ECO:0000259" key="1">
    <source>
        <dbReference type="Pfam" id="PF20256"/>
    </source>
</evidence>
<dbReference type="EMBL" id="BARU01006342">
    <property type="protein sequence ID" value="GAH46860.1"/>
    <property type="molecule type" value="Genomic_DNA"/>
</dbReference>
<reference evidence="2" key="1">
    <citation type="journal article" date="2014" name="Front. Microbiol.">
        <title>High frequency of phylogenetically diverse reductive dehalogenase-homologous genes in deep subseafloor sedimentary metagenomes.</title>
        <authorList>
            <person name="Kawai M."/>
            <person name="Futagami T."/>
            <person name="Toyoda A."/>
            <person name="Takaki Y."/>
            <person name="Nishi S."/>
            <person name="Hori S."/>
            <person name="Arai W."/>
            <person name="Tsubouchi T."/>
            <person name="Morono Y."/>
            <person name="Uchiyama I."/>
            <person name="Ito T."/>
            <person name="Fujiyama A."/>
            <person name="Inagaki F."/>
            <person name="Takami H."/>
        </authorList>
    </citation>
    <scope>NUCLEOTIDE SEQUENCE</scope>
    <source>
        <strain evidence="2">Expedition CK06-06</strain>
    </source>
</reference>
<dbReference type="Gene3D" id="3.30.365.10">
    <property type="entry name" value="Aldehyde oxidase/xanthine dehydrogenase, molybdopterin binding domain"/>
    <property type="match status" value="1"/>
</dbReference>
<evidence type="ECO:0000313" key="2">
    <source>
        <dbReference type="EMBL" id="GAH46860.1"/>
    </source>
</evidence>
<dbReference type="InterPro" id="IPR046867">
    <property type="entry name" value="AldOxase/xan_DH_MoCoBD2"/>
</dbReference>
<dbReference type="PANTHER" id="PTHR47495">
    <property type="entry name" value="ALDEHYDE DEHYDROGENASE"/>
    <property type="match status" value="1"/>
</dbReference>
<organism evidence="2">
    <name type="scientific">marine sediment metagenome</name>
    <dbReference type="NCBI Taxonomy" id="412755"/>
    <lineage>
        <taxon>unclassified sequences</taxon>
        <taxon>metagenomes</taxon>
        <taxon>ecological metagenomes</taxon>
    </lineage>
</organism>
<dbReference type="Pfam" id="PF20256">
    <property type="entry name" value="MoCoBD_2"/>
    <property type="match status" value="1"/>
</dbReference>
<feature type="non-terminal residue" evidence="2">
    <location>
        <position position="1"/>
    </location>
</feature>
<dbReference type="InterPro" id="IPR052516">
    <property type="entry name" value="N-heterocyclic_Hydroxylase"/>
</dbReference>
<feature type="domain" description="Aldehyde oxidase/xanthine dehydrogenase second molybdopterin binding" evidence="1">
    <location>
        <begin position="1"/>
        <end position="52"/>
    </location>
</feature>
<name>X1GPQ2_9ZZZZ</name>
<dbReference type="GO" id="GO:0016491">
    <property type="term" value="F:oxidoreductase activity"/>
    <property type="evidence" value="ECO:0007669"/>
    <property type="project" value="InterPro"/>
</dbReference>
<gene>
    <name evidence="2" type="ORF">S03H2_12466</name>
</gene>
<dbReference type="InterPro" id="IPR037165">
    <property type="entry name" value="AldOxase/xan_DH_Mopterin-bd_sf"/>
</dbReference>
<dbReference type="AlphaFoldDB" id="X1GPQ2"/>
<dbReference type="PANTHER" id="PTHR47495:SF2">
    <property type="entry name" value="ALDEHYDE DEHYDROGENASE"/>
    <property type="match status" value="1"/>
</dbReference>
<protein>
    <recommendedName>
        <fullName evidence="1">Aldehyde oxidase/xanthine dehydrogenase second molybdopterin binding domain-containing protein</fullName>
    </recommendedName>
</protein>